<name>A0ABS6SAT2_9SPHN</name>
<sequence length="401" mass="41579">MAAALLILLVAYFFAKAAKWGLAKLVDRISTLKKHQDAVGSSTTLGEQLGTLAYWIVLLVGIVAALQPLGLSQVVAPVNELTTEVFRFLPRLIGAAIIFFIGLVVARIVQRIITTGMETFKADKWAARAGVTDVAASDLNLGKVLGTIAFVLIIIPISIMAFDVLQIAAITEPATRMLDVILLAIPRVIAAGIILAIAYFIGRWAGQLASTLLGATGVDRAVASMGAFPETMKTSNAAGVIVTTAITLFGAIMATQALGFVAITTLLTQLLELGGQVLFGSAIILVGVMLANVLANAVVRSTGETNFAPSIVKYATIALAVAMGLRFMGLANDIVNLAFALILGSAAIAAAIAFGLGGREPARRVLDRLVDESEARAKTSAAPKAPKAPKPAPAGDSPKLG</sequence>
<evidence type="ECO:0000313" key="4">
    <source>
        <dbReference type="Proteomes" id="UP000722336"/>
    </source>
</evidence>
<feature type="transmembrane region" description="Helical" evidence="2">
    <location>
        <begin position="52"/>
        <end position="76"/>
    </location>
</feature>
<dbReference type="InterPro" id="IPR008910">
    <property type="entry name" value="MSC_TM_helix"/>
</dbReference>
<dbReference type="EMBL" id="JAGSPA010000001">
    <property type="protein sequence ID" value="MBV7255507.1"/>
    <property type="molecule type" value="Genomic_DNA"/>
</dbReference>
<protein>
    <submittedName>
        <fullName evidence="3">Mechanosensitive ion channel</fullName>
    </submittedName>
</protein>
<proteinExistence type="predicted"/>
<dbReference type="Pfam" id="PF05552">
    <property type="entry name" value="MS_channel_1st_1"/>
    <property type="match status" value="2"/>
</dbReference>
<evidence type="ECO:0000256" key="1">
    <source>
        <dbReference type="SAM" id="MobiDB-lite"/>
    </source>
</evidence>
<reference evidence="3 4" key="1">
    <citation type="submission" date="2021-04" db="EMBL/GenBank/DDBJ databases">
        <authorList>
            <person name="Pira H."/>
            <person name="Risdian C."/>
            <person name="Wink J."/>
        </authorList>
    </citation>
    <scope>NUCLEOTIDE SEQUENCE [LARGE SCALE GENOMIC DNA]</scope>
    <source>
        <strain evidence="3 4">WHA3</strain>
    </source>
</reference>
<comment type="caution">
    <text evidence="3">The sequence shown here is derived from an EMBL/GenBank/DDBJ whole genome shotgun (WGS) entry which is preliminary data.</text>
</comment>
<feature type="transmembrane region" description="Helical" evidence="2">
    <location>
        <begin position="180"/>
        <end position="202"/>
    </location>
</feature>
<gene>
    <name evidence="3" type="ORF">KCG44_01770</name>
</gene>
<evidence type="ECO:0000313" key="3">
    <source>
        <dbReference type="EMBL" id="MBV7255507.1"/>
    </source>
</evidence>
<feature type="region of interest" description="Disordered" evidence="1">
    <location>
        <begin position="375"/>
        <end position="401"/>
    </location>
</feature>
<dbReference type="RefSeq" id="WP_218444619.1">
    <property type="nucleotide sequence ID" value="NZ_JAGSPA010000001.1"/>
</dbReference>
<keyword evidence="2" id="KW-0472">Membrane</keyword>
<feature type="transmembrane region" description="Helical" evidence="2">
    <location>
        <begin position="311"/>
        <end position="328"/>
    </location>
</feature>
<keyword evidence="2" id="KW-0812">Transmembrane</keyword>
<organism evidence="3 4">
    <name type="scientific">Pacificimonas pallii</name>
    <dbReference type="NCBI Taxonomy" id="2827236"/>
    <lineage>
        <taxon>Bacteria</taxon>
        <taxon>Pseudomonadati</taxon>
        <taxon>Pseudomonadota</taxon>
        <taxon>Alphaproteobacteria</taxon>
        <taxon>Sphingomonadales</taxon>
        <taxon>Sphingosinicellaceae</taxon>
        <taxon>Pacificimonas</taxon>
    </lineage>
</organism>
<feature type="transmembrane region" description="Helical" evidence="2">
    <location>
        <begin position="277"/>
        <end position="299"/>
    </location>
</feature>
<feature type="transmembrane region" description="Helical" evidence="2">
    <location>
        <begin position="144"/>
        <end position="168"/>
    </location>
</feature>
<dbReference type="Proteomes" id="UP000722336">
    <property type="component" value="Unassembled WGS sequence"/>
</dbReference>
<dbReference type="NCBIfam" id="NF033912">
    <property type="entry name" value="msc"/>
    <property type="match status" value="1"/>
</dbReference>
<feature type="transmembrane region" description="Helical" evidence="2">
    <location>
        <begin position="334"/>
        <end position="356"/>
    </location>
</feature>
<keyword evidence="2" id="KW-1133">Transmembrane helix</keyword>
<keyword evidence="4" id="KW-1185">Reference proteome</keyword>
<feature type="transmembrane region" description="Helical" evidence="2">
    <location>
        <begin position="240"/>
        <end position="271"/>
    </location>
</feature>
<accession>A0ABS6SAT2</accession>
<feature type="transmembrane region" description="Helical" evidence="2">
    <location>
        <begin position="88"/>
        <end position="109"/>
    </location>
</feature>
<evidence type="ECO:0000256" key="2">
    <source>
        <dbReference type="SAM" id="Phobius"/>
    </source>
</evidence>